<dbReference type="Gene3D" id="1.25.40.10">
    <property type="entry name" value="Tetratricopeptide repeat domain"/>
    <property type="match status" value="1"/>
</dbReference>
<dbReference type="InterPro" id="IPR011990">
    <property type="entry name" value="TPR-like_helical_dom_sf"/>
</dbReference>
<protein>
    <recommendedName>
        <fullName evidence="7">Tetratricopeptide repeat protein</fullName>
    </recommendedName>
</protein>
<dbReference type="EMBL" id="CP018335">
    <property type="protein sequence ID" value="APM37597.1"/>
    <property type="molecule type" value="Genomic_DNA"/>
</dbReference>
<feature type="repeat" description="TPR" evidence="3">
    <location>
        <begin position="113"/>
        <end position="146"/>
    </location>
</feature>
<keyword evidence="1" id="KW-0677">Repeat</keyword>
<proteinExistence type="predicted"/>
<dbReference type="Pfam" id="PF13181">
    <property type="entry name" value="TPR_8"/>
    <property type="match status" value="1"/>
</dbReference>
<dbReference type="NCBIfam" id="NF047558">
    <property type="entry name" value="TPR_END_plus"/>
    <property type="match status" value="1"/>
</dbReference>
<name>A0A1L5F3P4_CLOKL</name>
<keyword evidence="4" id="KW-1133">Transmembrane helix</keyword>
<dbReference type="RefSeq" id="WP_073537285.1">
    <property type="nucleotide sequence ID" value="NZ_CP018335.1"/>
</dbReference>
<dbReference type="PANTHER" id="PTHR44943">
    <property type="entry name" value="CELLULOSE SYNTHASE OPERON PROTEIN C"/>
    <property type="match status" value="1"/>
</dbReference>
<dbReference type="AlphaFoldDB" id="A0A1L5F3P4"/>
<keyword evidence="4" id="KW-0812">Transmembrane</keyword>
<dbReference type="PANTHER" id="PTHR44943:SF8">
    <property type="entry name" value="TPR REPEAT-CONTAINING PROTEIN MJ0263"/>
    <property type="match status" value="1"/>
</dbReference>
<evidence type="ECO:0000256" key="1">
    <source>
        <dbReference type="ARBA" id="ARBA00022737"/>
    </source>
</evidence>
<dbReference type="OrthoDB" id="1633926at2"/>
<dbReference type="PROSITE" id="PS50005">
    <property type="entry name" value="TPR"/>
    <property type="match status" value="2"/>
</dbReference>
<evidence type="ECO:0008006" key="7">
    <source>
        <dbReference type="Google" id="ProtNLM"/>
    </source>
</evidence>
<reference evidence="5 6" key="1">
    <citation type="submission" date="2016-12" db="EMBL/GenBank/DDBJ databases">
        <title>Complete genome sequence of Clostridium kluyveri JZZ isolated from the pit mud of a Chinese flavor liquor-making factory.</title>
        <authorList>
            <person name="Wang Y."/>
        </authorList>
    </citation>
    <scope>NUCLEOTIDE SEQUENCE [LARGE SCALE GENOMIC DNA]</scope>
    <source>
        <strain evidence="5 6">JZZ</strain>
    </source>
</reference>
<evidence type="ECO:0000256" key="4">
    <source>
        <dbReference type="SAM" id="Phobius"/>
    </source>
</evidence>
<dbReference type="Proteomes" id="UP000184604">
    <property type="component" value="Chromosome"/>
</dbReference>
<dbReference type="SUPFAM" id="SSF48452">
    <property type="entry name" value="TPR-like"/>
    <property type="match status" value="1"/>
</dbReference>
<evidence type="ECO:0000313" key="5">
    <source>
        <dbReference type="EMBL" id="APM37597.1"/>
    </source>
</evidence>
<keyword evidence="4" id="KW-0472">Membrane</keyword>
<gene>
    <name evidence="5" type="ORF">BS101_01945</name>
</gene>
<feature type="transmembrane region" description="Helical" evidence="4">
    <location>
        <begin position="21"/>
        <end position="42"/>
    </location>
</feature>
<accession>A0A1L5F3P4</accession>
<keyword evidence="2 3" id="KW-0802">TPR repeat</keyword>
<sequence length="237" mass="27577">MAFNRKKTINSNPPSKNTLKIKGIIFCILCIMAGVLIIKVYYDNRYKNSNKDSQNITTENSVIKKADTSQTESENNRKLEQKYKEVEKSFSNKQYVDTIAKADEIIREDNTFYKAYNIKGIALCYSNNYEEGMNNIDKSLNLNPDFGYARFNKALAYELYGKYEEALNWYDKALEVENYIWSYYGKASIYGRRGDVSDTVKFLKIAIDMSPDIKEIAREEEDFNPVKDSQEFQDLVE</sequence>
<evidence type="ECO:0000313" key="6">
    <source>
        <dbReference type="Proteomes" id="UP000184604"/>
    </source>
</evidence>
<dbReference type="SMART" id="SM00028">
    <property type="entry name" value="TPR"/>
    <property type="match status" value="3"/>
</dbReference>
<organism evidence="5 6">
    <name type="scientific">Clostridium kluyveri</name>
    <dbReference type="NCBI Taxonomy" id="1534"/>
    <lineage>
        <taxon>Bacteria</taxon>
        <taxon>Bacillati</taxon>
        <taxon>Bacillota</taxon>
        <taxon>Clostridia</taxon>
        <taxon>Eubacteriales</taxon>
        <taxon>Clostridiaceae</taxon>
        <taxon>Clostridium</taxon>
    </lineage>
</organism>
<evidence type="ECO:0000256" key="3">
    <source>
        <dbReference type="PROSITE-ProRule" id="PRU00339"/>
    </source>
</evidence>
<feature type="repeat" description="TPR" evidence="3">
    <location>
        <begin position="147"/>
        <end position="180"/>
    </location>
</feature>
<dbReference type="InterPro" id="IPR051685">
    <property type="entry name" value="Ycf3/AcsC/BcsC/TPR_MFPF"/>
</dbReference>
<dbReference type="InterPro" id="IPR019734">
    <property type="entry name" value="TPR_rpt"/>
</dbReference>
<evidence type="ECO:0000256" key="2">
    <source>
        <dbReference type="ARBA" id="ARBA00022803"/>
    </source>
</evidence>